<evidence type="ECO:0000313" key="1">
    <source>
        <dbReference type="EMBL" id="EUA30176.1"/>
    </source>
</evidence>
<dbReference type="EMBL" id="JAOB01000060">
    <property type="protein sequence ID" value="EUA30176.1"/>
    <property type="molecule type" value="Genomic_DNA"/>
</dbReference>
<dbReference type="AlphaFoldDB" id="X8AG66"/>
<accession>X8AG66</accession>
<reference evidence="1" key="1">
    <citation type="submission" date="2014-01" db="EMBL/GenBank/DDBJ databases">
        <authorList>
            <person name="Brown-Elliot B."/>
            <person name="Wallace R."/>
            <person name="Lenaerts A."/>
            <person name="Ordway D."/>
            <person name="DeGroote M.A."/>
            <person name="Parker T."/>
            <person name="Sizemore C."/>
            <person name="Tallon L.J."/>
            <person name="Sadzewicz L.K."/>
            <person name="Sengamalay N."/>
            <person name="Fraser C.M."/>
            <person name="Hine E."/>
            <person name="Shefchek K.A."/>
            <person name="Das S.P."/>
            <person name="Tettelin H."/>
        </authorList>
    </citation>
    <scope>NUCLEOTIDE SEQUENCE [LARGE SCALE GENOMIC DNA]</scope>
    <source>
        <strain evidence="1">4042</strain>
    </source>
</reference>
<protein>
    <submittedName>
        <fullName evidence="1">Uncharacterized protein</fullName>
    </submittedName>
</protein>
<organism evidence="1">
    <name type="scientific">Mycobacterium xenopi 4042</name>
    <dbReference type="NCBI Taxonomy" id="1299334"/>
    <lineage>
        <taxon>Bacteria</taxon>
        <taxon>Bacillati</taxon>
        <taxon>Actinomycetota</taxon>
        <taxon>Actinomycetes</taxon>
        <taxon>Mycobacteriales</taxon>
        <taxon>Mycobacteriaceae</taxon>
        <taxon>Mycobacterium</taxon>
    </lineage>
</organism>
<sequence length="89" mass="10207">MIQRVWPWSVLLLTLVDGFLGRLLHLVDDVGVLSQQVFCLVRETHALSFPLPTLPLGHCGRSQRPATNRRARRITRPHSPCRVMKLESR</sequence>
<comment type="caution">
    <text evidence="1">The sequence shown here is derived from an EMBL/GenBank/DDBJ whole genome shotgun (WGS) entry which is preliminary data.</text>
</comment>
<gene>
    <name evidence="1" type="ORF">I553_4433</name>
</gene>
<name>X8AG66_MYCXE</name>
<proteinExistence type="predicted"/>